<dbReference type="GO" id="GO:0051260">
    <property type="term" value="P:protein homooligomerization"/>
    <property type="evidence" value="ECO:0007669"/>
    <property type="project" value="InterPro"/>
</dbReference>
<accession>A0A7R8WLY0</accession>
<sequence length="309" mass="33578">MLYRMFQEDSTMVPSQRDASGSYLIDRSPKYFEPILNYIRTGNLVLDDTVGPEGVLQEAIFFGVDSVIPQLEALVERRRLASVPDPPLTRPQVISALIRTASNAELRFQGVNLTGADLSKLDLRFINLKLFLISPCVNFFLLKYSCLRDANFQGTSLNHANLERVDLRGANLEGAHLLGVRLMCANLEGATLKGCYFEDPLGTKACLEGANLKNAVLENSAMAGVNLRVANLKNANLRNCDLRSAVLAGADLENCDLTGSDLHEANLRGANLNGAALELMVNPIHMAQTTGATTGAVIRYAPTNSAHTM</sequence>
<dbReference type="OrthoDB" id="9989223at2759"/>
<dbReference type="PANTHER" id="PTHR14136">
    <property type="entry name" value="BTB_POZ DOMAIN-CONTAINING PROTEIN KCTD9"/>
    <property type="match status" value="1"/>
</dbReference>
<dbReference type="SUPFAM" id="SSF141571">
    <property type="entry name" value="Pentapeptide repeat-like"/>
    <property type="match status" value="1"/>
</dbReference>
<dbReference type="Gene3D" id="2.160.20.80">
    <property type="entry name" value="E3 ubiquitin-protein ligase SopA"/>
    <property type="match status" value="2"/>
</dbReference>
<dbReference type="InterPro" id="IPR051082">
    <property type="entry name" value="Pentapeptide-BTB/POZ_domain"/>
</dbReference>
<dbReference type="InterPro" id="IPR001646">
    <property type="entry name" value="5peptide_repeat"/>
</dbReference>
<dbReference type="EMBL" id="OB668155">
    <property type="protein sequence ID" value="CAD7234250.1"/>
    <property type="molecule type" value="Genomic_DNA"/>
</dbReference>
<dbReference type="InterPro" id="IPR003131">
    <property type="entry name" value="T1-type_BTB"/>
</dbReference>
<evidence type="ECO:0000313" key="2">
    <source>
        <dbReference type="EMBL" id="CAD7234250.1"/>
    </source>
</evidence>
<dbReference type="SUPFAM" id="SSF54695">
    <property type="entry name" value="POZ domain"/>
    <property type="match status" value="1"/>
</dbReference>
<dbReference type="Pfam" id="PF00805">
    <property type="entry name" value="Pentapeptide"/>
    <property type="match status" value="2"/>
</dbReference>
<feature type="domain" description="Potassium channel tetramerisation-type BTB" evidence="1">
    <location>
        <begin position="2"/>
        <end position="67"/>
    </location>
</feature>
<dbReference type="Gene3D" id="3.30.710.10">
    <property type="entry name" value="Potassium Channel Kv1.1, Chain A"/>
    <property type="match status" value="1"/>
</dbReference>
<gene>
    <name evidence="2" type="ORF">CTOB1V02_LOCUS12066</name>
</gene>
<reference evidence="2" key="1">
    <citation type="submission" date="2020-11" db="EMBL/GenBank/DDBJ databases">
        <authorList>
            <person name="Tran Van P."/>
        </authorList>
    </citation>
    <scope>NUCLEOTIDE SEQUENCE</scope>
</reference>
<evidence type="ECO:0000259" key="1">
    <source>
        <dbReference type="Pfam" id="PF02214"/>
    </source>
</evidence>
<organism evidence="2">
    <name type="scientific">Cyprideis torosa</name>
    <dbReference type="NCBI Taxonomy" id="163714"/>
    <lineage>
        <taxon>Eukaryota</taxon>
        <taxon>Metazoa</taxon>
        <taxon>Ecdysozoa</taxon>
        <taxon>Arthropoda</taxon>
        <taxon>Crustacea</taxon>
        <taxon>Oligostraca</taxon>
        <taxon>Ostracoda</taxon>
        <taxon>Podocopa</taxon>
        <taxon>Podocopida</taxon>
        <taxon>Cytherocopina</taxon>
        <taxon>Cytheroidea</taxon>
        <taxon>Cytherideidae</taxon>
        <taxon>Cyprideis</taxon>
    </lineage>
</organism>
<name>A0A7R8WLY0_9CRUS</name>
<protein>
    <recommendedName>
        <fullName evidence="1">Potassium channel tetramerisation-type BTB domain-containing protein</fullName>
    </recommendedName>
</protein>
<dbReference type="InterPro" id="IPR011333">
    <property type="entry name" value="SKP1/BTB/POZ_sf"/>
</dbReference>
<dbReference type="AlphaFoldDB" id="A0A7R8WLY0"/>
<dbReference type="PANTHER" id="PTHR14136:SF17">
    <property type="entry name" value="BTB_POZ DOMAIN-CONTAINING PROTEIN KCTD9"/>
    <property type="match status" value="1"/>
</dbReference>
<proteinExistence type="predicted"/>
<dbReference type="Pfam" id="PF02214">
    <property type="entry name" value="BTB_2"/>
    <property type="match status" value="1"/>
</dbReference>